<evidence type="ECO:0000313" key="1">
    <source>
        <dbReference type="EMBL" id="CVI61392.1"/>
    </source>
</evidence>
<name>A0A1S7U3F7_9HYPH</name>
<organism evidence="1 2">
    <name type="scientific">Agrobacterium deltaense NCPPB 1641</name>
    <dbReference type="NCBI Taxonomy" id="1183425"/>
    <lineage>
        <taxon>Bacteria</taxon>
        <taxon>Pseudomonadati</taxon>
        <taxon>Pseudomonadota</taxon>
        <taxon>Alphaproteobacteria</taxon>
        <taxon>Hyphomicrobiales</taxon>
        <taxon>Rhizobiaceae</taxon>
        <taxon>Rhizobium/Agrobacterium group</taxon>
        <taxon>Agrobacterium</taxon>
    </lineage>
</organism>
<dbReference type="AlphaFoldDB" id="A0A1S7U3F7"/>
<sequence length="88" mass="10020">MYSLKNSAHDLLAVTVADLKFRPLGGIIGMIDRKMPISFFYFNDMGDPNRQFPAVGIDGSELNSLRLHHFTQDGMRMEIDFQARILLC</sequence>
<gene>
    <name evidence="1" type="ORF">AGR7A_Lc180058</name>
</gene>
<reference evidence="1" key="1">
    <citation type="submission" date="2016-01" db="EMBL/GenBank/DDBJ databases">
        <authorList>
            <person name="Regsiter A."/>
            <person name="william w."/>
        </authorList>
    </citation>
    <scope>NUCLEOTIDE SEQUENCE</scope>
    <source>
        <strain evidence="1">NCPPB 1641</strain>
    </source>
</reference>
<comment type="caution">
    <text evidence="1">The sequence shown here is derived from an EMBL/GenBank/DDBJ whole genome shotgun (WGS) entry which is preliminary data.</text>
</comment>
<protein>
    <submittedName>
        <fullName evidence="1">Uncharacterized protein</fullName>
    </submittedName>
</protein>
<evidence type="ECO:0000313" key="2">
    <source>
        <dbReference type="Proteomes" id="UP000192140"/>
    </source>
</evidence>
<proteinExistence type="predicted"/>
<dbReference type="EMBL" id="FCNP01000039">
    <property type="protein sequence ID" value="CVI61392.1"/>
    <property type="molecule type" value="Genomic_DNA"/>
</dbReference>
<dbReference type="Proteomes" id="UP000192140">
    <property type="component" value="Unassembled WGS sequence"/>
</dbReference>
<keyword evidence="2" id="KW-1185">Reference proteome</keyword>
<accession>A0A1S7U3F7</accession>